<evidence type="ECO:0000313" key="1">
    <source>
        <dbReference type="EMBL" id="KAK3487455.1"/>
    </source>
</evidence>
<comment type="caution">
    <text evidence="1">The sequence shown here is derived from an EMBL/GenBank/DDBJ whole genome shotgun (WGS) entry which is preliminary data.</text>
</comment>
<gene>
    <name evidence="1" type="ORF">B0T23DRAFT_206919</name>
</gene>
<reference evidence="1 2" key="1">
    <citation type="journal article" date="2023" name="Mol. Phylogenet. Evol.">
        <title>Genome-scale phylogeny and comparative genomics of the fungal order Sordariales.</title>
        <authorList>
            <person name="Hensen N."/>
            <person name="Bonometti L."/>
            <person name="Westerberg I."/>
            <person name="Brannstrom I.O."/>
            <person name="Guillou S."/>
            <person name="Cros-Aarteil S."/>
            <person name="Calhoun S."/>
            <person name="Haridas S."/>
            <person name="Kuo A."/>
            <person name="Mondo S."/>
            <person name="Pangilinan J."/>
            <person name="Riley R."/>
            <person name="LaButti K."/>
            <person name="Andreopoulos B."/>
            <person name="Lipzen A."/>
            <person name="Chen C."/>
            <person name="Yan M."/>
            <person name="Daum C."/>
            <person name="Ng V."/>
            <person name="Clum A."/>
            <person name="Steindorff A."/>
            <person name="Ohm R.A."/>
            <person name="Martin F."/>
            <person name="Silar P."/>
            <person name="Natvig D.O."/>
            <person name="Lalanne C."/>
            <person name="Gautier V."/>
            <person name="Ament-Velasquez S.L."/>
            <person name="Kruys A."/>
            <person name="Hutchinson M.I."/>
            <person name="Powell A.J."/>
            <person name="Barry K."/>
            <person name="Miller A.N."/>
            <person name="Grigoriev I.V."/>
            <person name="Debuchy R."/>
            <person name="Gladieux P."/>
            <person name="Hiltunen Thoren M."/>
            <person name="Johannesson H."/>
        </authorList>
    </citation>
    <scope>NUCLEOTIDE SEQUENCE [LARGE SCALE GENOMIC DNA]</scope>
    <source>
        <strain evidence="1 2">FGSC 10403</strain>
    </source>
</reference>
<accession>A0AAJ0MN49</accession>
<organism evidence="1 2">
    <name type="scientific">Neurospora hispaniola</name>
    <dbReference type="NCBI Taxonomy" id="588809"/>
    <lineage>
        <taxon>Eukaryota</taxon>
        <taxon>Fungi</taxon>
        <taxon>Dikarya</taxon>
        <taxon>Ascomycota</taxon>
        <taxon>Pezizomycotina</taxon>
        <taxon>Sordariomycetes</taxon>
        <taxon>Sordariomycetidae</taxon>
        <taxon>Sordariales</taxon>
        <taxon>Sordariaceae</taxon>
        <taxon>Neurospora</taxon>
    </lineage>
</organism>
<protein>
    <submittedName>
        <fullName evidence="1">Uncharacterized protein</fullName>
    </submittedName>
</protein>
<dbReference type="AlphaFoldDB" id="A0AAJ0MN49"/>
<keyword evidence="2" id="KW-1185">Reference proteome</keyword>
<evidence type="ECO:0000313" key="2">
    <source>
        <dbReference type="Proteomes" id="UP001285908"/>
    </source>
</evidence>
<dbReference type="RefSeq" id="XP_062689582.1">
    <property type="nucleotide sequence ID" value="XM_062833483.1"/>
</dbReference>
<dbReference type="Proteomes" id="UP001285908">
    <property type="component" value="Unassembled WGS sequence"/>
</dbReference>
<dbReference type="EMBL" id="JAULSX010000007">
    <property type="protein sequence ID" value="KAK3487455.1"/>
    <property type="molecule type" value="Genomic_DNA"/>
</dbReference>
<sequence length="244" mass="27847">MSLGQLSSNIVHHVFSTVNGAFAWPPSSKVAGTAFFTAAQVLAFYLFATVDNFSFPITTSYLSLRGRVQVENPDIQLIEQIFFNALLRTELAIDDRIRGNRDRPERHTHYHNMRDIIPCPPCSGYPRLGIFPCYPLFIRLIKPTLQFGYQLYRSVKDLVFNYFEVESTGRIDDIAVFDLGQIIGAGFIEGPRHGAALQWLLSDALVWRWQAKGKRLFFDIKINDLPANSLRVVFRGGRVERFDN</sequence>
<name>A0AAJ0MN49_9PEZI</name>
<dbReference type="GeneID" id="87871105"/>
<proteinExistence type="predicted"/>